<evidence type="ECO:0000256" key="2">
    <source>
        <dbReference type="ARBA" id="ARBA00008054"/>
    </source>
</evidence>
<evidence type="ECO:0000256" key="16">
    <source>
        <dbReference type="RuleBase" id="RU003762"/>
    </source>
</evidence>
<dbReference type="SUPFAM" id="SSF69179">
    <property type="entry name" value="Integrin domains"/>
    <property type="match status" value="3"/>
</dbReference>
<dbReference type="PROSITE" id="PS50234">
    <property type="entry name" value="VWFA"/>
    <property type="match status" value="1"/>
</dbReference>
<dbReference type="GO" id="GO:0007229">
    <property type="term" value="P:integrin-mediated signaling pathway"/>
    <property type="evidence" value="ECO:0007669"/>
    <property type="project" value="UniProtKB-KW"/>
</dbReference>
<feature type="repeat" description="FG-GAP" evidence="15">
    <location>
        <begin position="385"/>
        <end position="437"/>
    </location>
</feature>
<protein>
    <recommendedName>
        <fullName evidence="17">VWFA domain-containing protein</fullName>
    </recommendedName>
</protein>
<dbReference type="Gene3D" id="2.60.40.1510">
    <property type="entry name" value="ntegrin, alpha v. Chain A, domain 3"/>
    <property type="match status" value="1"/>
</dbReference>
<dbReference type="GO" id="GO:0009897">
    <property type="term" value="C:external side of plasma membrane"/>
    <property type="evidence" value="ECO:0007669"/>
    <property type="project" value="TreeGrafter"/>
</dbReference>
<keyword evidence="7" id="KW-0106">Calcium</keyword>
<feature type="repeat" description="FG-GAP" evidence="15">
    <location>
        <begin position="563"/>
        <end position="623"/>
    </location>
</feature>
<evidence type="ECO:0000256" key="5">
    <source>
        <dbReference type="ARBA" id="ARBA00022729"/>
    </source>
</evidence>
<evidence type="ECO:0000259" key="17">
    <source>
        <dbReference type="PROSITE" id="PS50234"/>
    </source>
</evidence>
<dbReference type="FunFam" id="3.40.50.410:FF:000012">
    <property type="entry name" value="Integrin, alpha 10"/>
    <property type="match status" value="1"/>
</dbReference>
<dbReference type="Pfam" id="PF20806">
    <property type="entry name" value="Integrin_A_Ig_3"/>
    <property type="match status" value="1"/>
</dbReference>
<dbReference type="InterPro" id="IPR028994">
    <property type="entry name" value="Integrin_alpha_N"/>
</dbReference>
<evidence type="ECO:0000256" key="9">
    <source>
        <dbReference type="ARBA" id="ARBA00022989"/>
    </source>
</evidence>
<dbReference type="InterPro" id="IPR048285">
    <property type="entry name" value="Integrin_alpha_Ig-like_2"/>
</dbReference>
<keyword evidence="12" id="KW-1015">Disulfide bond</keyword>
<keyword evidence="6" id="KW-0677">Repeat</keyword>
<dbReference type="GO" id="GO:0033627">
    <property type="term" value="P:cell adhesion mediated by integrin"/>
    <property type="evidence" value="ECO:0007669"/>
    <property type="project" value="TreeGrafter"/>
</dbReference>
<dbReference type="Proteomes" id="UP000823561">
    <property type="component" value="Chromosome 5"/>
</dbReference>
<dbReference type="Gene3D" id="1.20.5.930">
    <property type="entry name" value="Bicelle-embedded integrin alpha(iib) transmembrane segment"/>
    <property type="match status" value="1"/>
</dbReference>
<accession>A0AAV6H2C6</accession>
<dbReference type="InterPro" id="IPR002035">
    <property type="entry name" value="VWF_A"/>
</dbReference>
<comment type="subcellular location">
    <subcellularLocation>
        <location evidence="1 16">Membrane</location>
        <topology evidence="1 16">Single-pass type I membrane protein</topology>
    </subcellularLocation>
</comment>
<dbReference type="GO" id="GO:0098609">
    <property type="term" value="P:cell-cell adhesion"/>
    <property type="evidence" value="ECO:0007669"/>
    <property type="project" value="TreeGrafter"/>
</dbReference>
<evidence type="ECO:0000313" key="19">
    <source>
        <dbReference type="Proteomes" id="UP000823561"/>
    </source>
</evidence>
<dbReference type="PANTHER" id="PTHR23220:SF23">
    <property type="entry name" value="INTEGRIN ALPHA-2"/>
    <property type="match status" value="1"/>
</dbReference>
<reference evidence="18" key="1">
    <citation type="submission" date="2020-10" db="EMBL/GenBank/DDBJ databases">
        <title>Chromosome-scale genome assembly of the Allis shad, Alosa alosa.</title>
        <authorList>
            <person name="Margot Z."/>
            <person name="Christophe K."/>
            <person name="Cabau C."/>
            <person name="Louis A."/>
            <person name="Berthelot C."/>
            <person name="Parey E."/>
            <person name="Roest Crollius H."/>
            <person name="Montfort J."/>
            <person name="Robinson-Rechavi M."/>
            <person name="Bucao C."/>
            <person name="Bouchez O."/>
            <person name="Gislard M."/>
            <person name="Lluch J."/>
            <person name="Milhes M."/>
            <person name="Lampietro C."/>
            <person name="Lopez Roques C."/>
            <person name="Donnadieu C."/>
            <person name="Braasch I."/>
            <person name="Desvignes T."/>
            <person name="Postlethwait J."/>
            <person name="Bobe J."/>
            <person name="Guiguen Y."/>
        </authorList>
    </citation>
    <scope>NUCLEOTIDE SEQUENCE</scope>
    <source>
        <strain evidence="18">M-15738</strain>
        <tissue evidence="18">Blood</tissue>
    </source>
</reference>
<feature type="repeat" description="FG-GAP" evidence="15">
    <location>
        <begin position="438"/>
        <end position="500"/>
    </location>
</feature>
<evidence type="ECO:0000256" key="6">
    <source>
        <dbReference type="ARBA" id="ARBA00022737"/>
    </source>
</evidence>
<evidence type="ECO:0000256" key="14">
    <source>
        <dbReference type="ARBA" id="ARBA00023180"/>
    </source>
</evidence>
<dbReference type="InterPro" id="IPR032695">
    <property type="entry name" value="Integrin_dom_sf"/>
</dbReference>
<comment type="similarity">
    <text evidence="2 16">Belongs to the integrin alpha chain family.</text>
</comment>
<dbReference type="PROSITE" id="PS51470">
    <property type="entry name" value="FG_GAP"/>
    <property type="match status" value="6"/>
</dbReference>
<dbReference type="Gene3D" id="2.60.40.1530">
    <property type="entry name" value="ntegrin, alpha v. Chain A, domain 4"/>
    <property type="match status" value="1"/>
</dbReference>
<evidence type="ECO:0000256" key="10">
    <source>
        <dbReference type="ARBA" id="ARBA00023037"/>
    </source>
</evidence>
<dbReference type="AlphaFoldDB" id="A0AAV6H2C6"/>
<comment type="caution">
    <text evidence="18">The sequence shown here is derived from an EMBL/GenBank/DDBJ whole genome shotgun (WGS) entry which is preliminary data.</text>
</comment>
<feature type="domain" description="VWFA" evidence="17">
    <location>
        <begin position="166"/>
        <end position="359"/>
    </location>
</feature>
<feature type="repeat" description="FG-GAP" evidence="15">
    <location>
        <begin position="26"/>
        <end position="84"/>
    </location>
</feature>
<dbReference type="SUPFAM" id="SSF53300">
    <property type="entry name" value="vWA-like"/>
    <property type="match status" value="1"/>
</dbReference>
<dbReference type="GO" id="GO:0046872">
    <property type="term" value="F:metal ion binding"/>
    <property type="evidence" value="ECO:0007669"/>
    <property type="project" value="UniProtKB-KW"/>
</dbReference>
<evidence type="ECO:0000256" key="12">
    <source>
        <dbReference type="ARBA" id="ARBA00023157"/>
    </source>
</evidence>
<dbReference type="Gene3D" id="2.60.40.1460">
    <property type="entry name" value="Integrin domains. Chain A, domain 2"/>
    <property type="match status" value="1"/>
</dbReference>
<evidence type="ECO:0000256" key="11">
    <source>
        <dbReference type="ARBA" id="ARBA00023136"/>
    </source>
</evidence>
<dbReference type="GO" id="GO:0007160">
    <property type="term" value="P:cell-matrix adhesion"/>
    <property type="evidence" value="ECO:0007669"/>
    <property type="project" value="TreeGrafter"/>
</dbReference>
<evidence type="ECO:0000256" key="13">
    <source>
        <dbReference type="ARBA" id="ARBA00023170"/>
    </source>
</evidence>
<evidence type="ECO:0000256" key="3">
    <source>
        <dbReference type="ARBA" id="ARBA00022692"/>
    </source>
</evidence>
<dbReference type="Gene3D" id="2.130.10.130">
    <property type="entry name" value="Integrin alpha, N-terminal"/>
    <property type="match status" value="2"/>
</dbReference>
<dbReference type="SUPFAM" id="SSF69318">
    <property type="entry name" value="Integrin alpha N-terminal domain"/>
    <property type="match status" value="1"/>
</dbReference>
<organism evidence="18 19">
    <name type="scientific">Alosa alosa</name>
    <name type="common">allis shad</name>
    <dbReference type="NCBI Taxonomy" id="278164"/>
    <lineage>
        <taxon>Eukaryota</taxon>
        <taxon>Metazoa</taxon>
        <taxon>Chordata</taxon>
        <taxon>Craniata</taxon>
        <taxon>Vertebrata</taxon>
        <taxon>Euteleostomi</taxon>
        <taxon>Actinopterygii</taxon>
        <taxon>Neopterygii</taxon>
        <taxon>Teleostei</taxon>
        <taxon>Clupei</taxon>
        <taxon>Clupeiformes</taxon>
        <taxon>Clupeoidei</taxon>
        <taxon>Clupeidae</taxon>
        <taxon>Alosa</taxon>
    </lineage>
</organism>
<dbReference type="Pfam" id="PF01839">
    <property type="entry name" value="FG-GAP"/>
    <property type="match status" value="2"/>
</dbReference>
<dbReference type="InterPro" id="IPR013519">
    <property type="entry name" value="Int_alpha_beta-p"/>
</dbReference>
<proteinExistence type="inferred from homology"/>
<keyword evidence="14" id="KW-0325">Glycoprotein</keyword>
<dbReference type="PRINTS" id="PR00453">
    <property type="entry name" value="VWFADOMAIN"/>
</dbReference>
<dbReference type="Pfam" id="PF20805">
    <property type="entry name" value="Integrin_A_Ig_2"/>
    <property type="match status" value="1"/>
</dbReference>
<dbReference type="GO" id="GO:0008305">
    <property type="term" value="C:integrin complex"/>
    <property type="evidence" value="ECO:0007669"/>
    <property type="project" value="InterPro"/>
</dbReference>
<keyword evidence="9 16" id="KW-1133">Transmembrane helix</keyword>
<evidence type="ECO:0000313" key="18">
    <source>
        <dbReference type="EMBL" id="KAG5280779.1"/>
    </source>
</evidence>
<feature type="repeat" description="FG-GAP" evidence="15">
    <location>
        <begin position="501"/>
        <end position="559"/>
    </location>
</feature>
<dbReference type="PRINTS" id="PR01185">
    <property type="entry name" value="INTEGRINA"/>
</dbReference>
<feature type="transmembrane region" description="Helical" evidence="16">
    <location>
        <begin position="1102"/>
        <end position="1124"/>
    </location>
</feature>
<keyword evidence="3 16" id="KW-0812">Transmembrane</keyword>
<evidence type="ECO:0000256" key="15">
    <source>
        <dbReference type="PROSITE-ProRule" id="PRU00803"/>
    </source>
</evidence>
<keyword evidence="4" id="KW-0479">Metal-binding</keyword>
<dbReference type="SMART" id="SM00191">
    <property type="entry name" value="Int_alpha"/>
    <property type="match status" value="5"/>
</dbReference>
<evidence type="ECO:0000256" key="7">
    <source>
        <dbReference type="ARBA" id="ARBA00022837"/>
    </source>
</evidence>
<dbReference type="InterPro" id="IPR000413">
    <property type="entry name" value="Integrin_alpha"/>
</dbReference>
<dbReference type="SMART" id="SM00327">
    <property type="entry name" value="VWA"/>
    <property type="match status" value="1"/>
</dbReference>
<keyword evidence="13 16" id="KW-0675">Receptor</keyword>
<dbReference type="InterPro" id="IPR013517">
    <property type="entry name" value="FG-GAP"/>
</dbReference>
<keyword evidence="8 16" id="KW-0130">Cell adhesion</keyword>
<gene>
    <name evidence="18" type="ORF">AALO_G00063940</name>
</gene>
<evidence type="ECO:0000256" key="8">
    <source>
        <dbReference type="ARBA" id="ARBA00022889"/>
    </source>
</evidence>
<dbReference type="EMBL" id="JADWDJ010000005">
    <property type="protein sequence ID" value="KAG5280779.1"/>
    <property type="molecule type" value="Genomic_DNA"/>
</dbReference>
<evidence type="ECO:0000256" key="1">
    <source>
        <dbReference type="ARBA" id="ARBA00004479"/>
    </source>
</evidence>
<dbReference type="InterPro" id="IPR013649">
    <property type="entry name" value="Integrin_alpha_Ig-like_1"/>
</dbReference>
<dbReference type="Pfam" id="PF00092">
    <property type="entry name" value="VWA"/>
    <property type="match status" value="1"/>
</dbReference>
<keyword evidence="19" id="KW-1185">Reference proteome</keyword>
<dbReference type="Pfam" id="PF08441">
    <property type="entry name" value="Integrin_A_Ig_1"/>
    <property type="match status" value="1"/>
</dbReference>
<name>A0AAV6H2C6_9TELE</name>
<dbReference type="GO" id="GO:0005178">
    <property type="term" value="F:integrin binding"/>
    <property type="evidence" value="ECO:0007669"/>
    <property type="project" value="TreeGrafter"/>
</dbReference>
<keyword evidence="10 16" id="KW-0401">Integrin</keyword>
<dbReference type="PANTHER" id="PTHR23220">
    <property type="entry name" value="INTEGRIN ALPHA"/>
    <property type="match status" value="1"/>
</dbReference>
<keyword evidence="5" id="KW-0732">Signal</keyword>
<sequence length="1128" mass="123126">MRSVEVIFLVVLSNNLRSAEPFNVGTMGVKIFSGPANEQFGYTVQQLTNHKGKWLLVGSPWNGYPDNRRGDVYKCQISGSKTTCDRLNLQNSVSVPSVTNVNINMSLGMTLTRIPKTNGLMTCGPLWAQQCGSQYFYPGVCTHMSPLFSVQRTQAPALQTCGGPMDLIIVLDGSNSIYPWGPMNEFLQKLIPSLDIGPHSTQVSVIQYAVDPHFEFRLNQYKTKAEVLNAASAITQKYGHSTNTFHAIDFASDFGFKAENGGRPGAAKVMVVVTDGESHDIAFSGRVLAKCEANKITRFGIAVLGSYIRNNKDPSKLIEEIKSIASTVKGGDSFQMEMAQVGFSAHYSSKDDELLLGAVGAYTWSGTVVHQTGQRTDIFPFSTFQDILQDNTHHSSLLGYSVTTLHDGAVQYYVAGAPRSNHSGQVIVYTLNSQRKLTVVDSERGKQIGAYFGSVLCALDVDKNGVSDLLLVGAPMFMSNVNKEQGRVYLFSVTKGILNEQGYLDGPSISDNARFGTTISPVSDLDLDGFSDVVVGAPLEDGGKGVVYVYNGDRRTLHKQHSQRILGSRLDPKLQYFGRSLDTSGDMNDDTMPDISVGALGKVVQLWSRGVAKVTATAVFMPDKINILGTKCDVNGRKLLCVDAHVCFSASFRPKTPVGPLGIAYNFTLDADLHSSHVASRGLFRQNNDRVFSGTIQLSAIPVCKHYPIYVQDAPDFVNPLVLRVDVGLQRPDSNPVLDAYSTHAWAFSIPFSKDCGSDNVCSIDLVLYVKQEKKVLSSSPMLVSYKNRRLSFEVVVMNMKENAYNTEIIATYSKNLFYASVTPPSDGTDVKCSSVQDSLSLVCQVAYPALEKNQQVTFFVHFDFNLNHLQSKAQVDFMAQSDGKEDRPEDNKVGITVPVRYNSELILTKKSSMNFYVVEENKPYKTSIKDFYDIGPEFNLSVKVTTVNVPVGLAYLSVSLPTTTKGGNPLLYLTSLSTQPTRAVLCEASGVVDPLKIGTKPHSVSFKNENLRGMTSLDCKTVKCASIKCVIKDMTEKSHYFVNITARIWNGTFASSSFQTLELTATSEIETSQPDLLIIGLKKAVASLTISKPGEKADVPVGVIVGSAIGGLLLLALVVGLLWKVRS</sequence>
<keyword evidence="11 16" id="KW-0472">Membrane</keyword>
<dbReference type="InterPro" id="IPR048286">
    <property type="entry name" value="Integrin_alpha_Ig-like_3"/>
</dbReference>
<feature type="repeat" description="FG-GAP" evidence="15">
    <location>
        <begin position="327"/>
        <end position="380"/>
    </location>
</feature>
<dbReference type="InterPro" id="IPR036465">
    <property type="entry name" value="vWFA_dom_sf"/>
</dbReference>
<evidence type="ECO:0000256" key="4">
    <source>
        <dbReference type="ARBA" id="ARBA00022723"/>
    </source>
</evidence>